<dbReference type="Gene3D" id="3.30.540.10">
    <property type="entry name" value="Fructose-1,6-Bisphosphatase, subunit A, domain 1"/>
    <property type="match status" value="1"/>
</dbReference>
<dbReference type="PANTHER" id="PTHR43200">
    <property type="entry name" value="PHOSPHATASE"/>
    <property type="match status" value="1"/>
</dbReference>
<dbReference type="InterPro" id="IPR051090">
    <property type="entry name" value="Inositol_monoP_superfamily"/>
</dbReference>
<name>A0ABW5V1D3_9MICO</name>
<accession>A0ABW5V1D3</accession>
<dbReference type="EMBL" id="JBHUNE010000006">
    <property type="protein sequence ID" value="MFD2758479.1"/>
    <property type="molecule type" value="Genomic_DNA"/>
</dbReference>
<dbReference type="Pfam" id="PF00459">
    <property type="entry name" value="Inositol_P"/>
    <property type="match status" value="1"/>
</dbReference>
<dbReference type="PRINTS" id="PR00377">
    <property type="entry name" value="IMPHPHTASES"/>
</dbReference>
<evidence type="ECO:0000256" key="2">
    <source>
        <dbReference type="ARBA" id="ARBA00009759"/>
    </source>
</evidence>
<dbReference type="Gene3D" id="3.40.190.80">
    <property type="match status" value="1"/>
</dbReference>
<gene>
    <name evidence="6" type="ORF">ACFSW7_08820</name>
</gene>
<keyword evidence="7" id="KW-1185">Reference proteome</keyword>
<dbReference type="InterPro" id="IPR000760">
    <property type="entry name" value="Inositol_monophosphatase-like"/>
</dbReference>
<comment type="cofactor">
    <cofactor evidence="1">
        <name>Mg(2+)</name>
        <dbReference type="ChEBI" id="CHEBI:18420"/>
    </cofactor>
</comment>
<evidence type="ECO:0000256" key="1">
    <source>
        <dbReference type="ARBA" id="ARBA00001946"/>
    </source>
</evidence>
<keyword evidence="3" id="KW-0479">Metal-binding</keyword>
<sequence length="271" mass="29897">MALELLHPITADLRLARQLADIADEISMRYFTDRDLGVYLKEDRTHVTDGDRAVEQAIRERLATERPSDSVYGEEFGTEGTSKRQWIIDPIDGTANFMRGVPIWATLIALVVDGTPEVGVVSAPALNRRWWGATGLGAYLDDDLADSDTATDRRIEVSGVESLADAQVSYGSLKYWQEEGRVEPILELNERAWRSRTVGDFWPYMLVAEGAYEIACEVGLQPYDMAALVPIVEEAGGTFTSVDGRPGPWHGSALATNGELHDEARRILAGD</sequence>
<keyword evidence="5" id="KW-0460">Magnesium</keyword>
<evidence type="ECO:0000313" key="6">
    <source>
        <dbReference type="EMBL" id="MFD2758479.1"/>
    </source>
</evidence>
<dbReference type="RefSeq" id="WP_019617779.1">
    <property type="nucleotide sequence ID" value="NZ_JBHUNE010000006.1"/>
</dbReference>
<proteinExistence type="inferred from homology"/>
<evidence type="ECO:0000313" key="7">
    <source>
        <dbReference type="Proteomes" id="UP001597492"/>
    </source>
</evidence>
<comment type="caution">
    <text evidence="6">The sequence shown here is derived from an EMBL/GenBank/DDBJ whole genome shotgun (WGS) entry which is preliminary data.</text>
</comment>
<evidence type="ECO:0000256" key="3">
    <source>
        <dbReference type="ARBA" id="ARBA00022723"/>
    </source>
</evidence>
<dbReference type="PANTHER" id="PTHR43200:SF6">
    <property type="entry name" value="3'(2'),5'-BISPHOSPHATE NUCLEOTIDASE"/>
    <property type="match status" value="1"/>
</dbReference>
<keyword evidence="4" id="KW-0378">Hydrolase</keyword>
<dbReference type="SUPFAM" id="SSF56655">
    <property type="entry name" value="Carbohydrate phosphatase"/>
    <property type="match status" value="1"/>
</dbReference>
<protein>
    <submittedName>
        <fullName evidence="6">Inositol monophosphatase family protein</fullName>
    </submittedName>
</protein>
<dbReference type="PROSITE" id="PS00629">
    <property type="entry name" value="IMP_1"/>
    <property type="match status" value="1"/>
</dbReference>
<reference evidence="7" key="1">
    <citation type="journal article" date="2019" name="Int. J. Syst. Evol. Microbiol.">
        <title>The Global Catalogue of Microorganisms (GCM) 10K type strain sequencing project: providing services to taxonomists for standard genome sequencing and annotation.</title>
        <authorList>
            <consortium name="The Broad Institute Genomics Platform"/>
            <consortium name="The Broad Institute Genome Sequencing Center for Infectious Disease"/>
            <person name="Wu L."/>
            <person name="Ma J."/>
        </authorList>
    </citation>
    <scope>NUCLEOTIDE SEQUENCE [LARGE SCALE GENOMIC DNA]</scope>
    <source>
        <strain evidence="7">TISTR 1514</strain>
    </source>
</reference>
<evidence type="ECO:0000256" key="5">
    <source>
        <dbReference type="ARBA" id="ARBA00022842"/>
    </source>
</evidence>
<comment type="similarity">
    <text evidence="2">Belongs to the inositol monophosphatase superfamily.</text>
</comment>
<organism evidence="6 7">
    <name type="scientific">Gulosibacter faecalis</name>
    <dbReference type="NCBI Taxonomy" id="272240"/>
    <lineage>
        <taxon>Bacteria</taxon>
        <taxon>Bacillati</taxon>
        <taxon>Actinomycetota</taxon>
        <taxon>Actinomycetes</taxon>
        <taxon>Micrococcales</taxon>
        <taxon>Microbacteriaceae</taxon>
        <taxon>Gulosibacter</taxon>
    </lineage>
</organism>
<dbReference type="InterPro" id="IPR020583">
    <property type="entry name" value="Inositol_monoP_metal-BS"/>
</dbReference>
<dbReference type="Proteomes" id="UP001597492">
    <property type="component" value="Unassembled WGS sequence"/>
</dbReference>
<evidence type="ECO:0000256" key="4">
    <source>
        <dbReference type="ARBA" id="ARBA00022801"/>
    </source>
</evidence>